<evidence type="ECO:0000313" key="1">
    <source>
        <dbReference type="EMBL" id="KHF42604.1"/>
    </source>
</evidence>
<dbReference type="Gene3D" id="2.30.30.990">
    <property type="entry name" value="Malonyl-[acyl-carrier protein] O-methyltransferase, zinc-finger motif"/>
    <property type="match status" value="1"/>
</dbReference>
<dbReference type="Pfam" id="PF16827">
    <property type="entry name" value="zf-HC3"/>
    <property type="match status" value="1"/>
</dbReference>
<dbReference type="Proteomes" id="UP000030848">
    <property type="component" value="Unassembled WGS sequence"/>
</dbReference>
<accession>A0A837D868</accession>
<organism evidence="1 2">
    <name type="scientific">Saccharomonospora viridis</name>
    <dbReference type="NCBI Taxonomy" id="1852"/>
    <lineage>
        <taxon>Bacteria</taxon>
        <taxon>Bacillati</taxon>
        <taxon>Actinomycetota</taxon>
        <taxon>Actinomycetes</taxon>
        <taxon>Pseudonocardiales</taxon>
        <taxon>Pseudonocardiaceae</taxon>
        <taxon>Saccharomonospora</taxon>
    </lineage>
</organism>
<proteinExistence type="predicted"/>
<name>A0A837D868_9PSEU</name>
<dbReference type="AlphaFoldDB" id="A0A837D868"/>
<evidence type="ECO:0008006" key="3">
    <source>
        <dbReference type="Google" id="ProtNLM"/>
    </source>
</evidence>
<comment type="caution">
    <text evidence="1">The sequence shown here is derived from an EMBL/GenBank/DDBJ whole genome shotgun (WGS) entry which is preliminary data.</text>
</comment>
<dbReference type="EMBL" id="JRZE01000006">
    <property type="protein sequence ID" value="KHF42604.1"/>
    <property type="molecule type" value="Genomic_DNA"/>
</dbReference>
<dbReference type="InterPro" id="IPR031795">
    <property type="entry name" value="Zf-HC3"/>
</dbReference>
<dbReference type="OrthoDB" id="3556580at2"/>
<sequence length="82" mass="9477">MGPFRWQQAEGRRHAYNVEKTATPHPGIAFNTLCGVEVTPREQDFVELSGWWHDPTCWVCDREWRVRSGFPAQDIPPLPENA</sequence>
<dbReference type="RefSeq" id="WP_015785780.1">
    <property type="nucleotide sequence ID" value="NZ_CALJZO010000120.1"/>
</dbReference>
<gene>
    <name evidence="1" type="ORF">MINT15_28060</name>
</gene>
<reference evidence="1 2" key="1">
    <citation type="submission" date="2014-10" db="EMBL/GenBank/DDBJ databases">
        <title>Genome sequence of Micropolyspora internatus JCM3315.</title>
        <authorList>
            <person name="Shin S.-K."/>
            <person name="Yi H."/>
        </authorList>
    </citation>
    <scope>NUCLEOTIDE SEQUENCE [LARGE SCALE GENOMIC DNA]</scope>
    <source>
        <strain evidence="1 2">JCM 3315</strain>
    </source>
</reference>
<protein>
    <recommendedName>
        <fullName evidence="3">Zinc-finger</fullName>
    </recommendedName>
</protein>
<evidence type="ECO:0000313" key="2">
    <source>
        <dbReference type="Proteomes" id="UP000030848"/>
    </source>
</evidence>